<evidence type="ECO:0000313" key="2">
    <source>
        <dbReference type="EMBL" id="GAA4685173.1"/>
    </source>
</evidence>
<sequence>MTVLSSMMSGDDAGARPARAAGGGAPPGSGQTRETFTTGVGEREDPVAAELRAHPGLLAAAERDVGGQREVLVDPAHTTVQAARDLGRGLQVGAPHRVAEAELGAVDPGDDLVDVVGERVVG</sequence>
<evidence type="ECO:0000256" key="1">
    <source>
        <dbReference type="SAM" id="MobiDB-lite"/>
    </source>
</evidence>
<comment type="caution">
    <text evidence="2">The sequence shown here is derived from an EMBL/GenBank/DDBJ whole genome shotgun (WGS) entry which is preliminary data.</text>
</comment>
<dbReference type="EMBL" id="BAABIC010000005">
    <property type="protein sequence ID" value="GAA4685173.1"/>
    <property type="molecule type" value="Genomic_DNA"/>
</dbReference>
<protein>
    <submittedName>
        <fullName evidence="2">Uncharacterized protein</fullName>
    </submittedName>
</protein>
<reference evidence="3" key="1">
    <citation type="journal article" date="2019" name="Int. J. Syst. Evol. Microbiol.">
        <title>The Global Catalogue of Microorganisms (GCM) 10K type strain sequencing project: providing services to taxonomists for standard genome sequencing and annotation.</title>
        <authorList>
            <consortium name="The Broad Institute Genomics Platform"/>
            <consortium name="The Broad Institute Genome Sequencing Center for Infectious Disease"/>
            <person name="Wu L."/>
            <person name="Ma J."/>
        </authorList>
    </citation>
    <scope>NUCLEOTIDE SEQUENCE [LARGE SCALE GENOMIC DNA]</scope>
    <source>
        <strain evidence="3">JCM 18055</strain>
    </source>
</reference>
<keyword evidence="3" id="KW-1185">Reference proteome</keyword>
<feature type="region of interest" description="Disordered" evidence="1">
    <location>
        <begin position="1"/>
        <end position="43"/>
    </location>
</feature>
<proteinExistence type="predicted"/>
<organism evidence="2 3">
    <name type="scientific">Pseudonocardia yuanmonensis</name>
    <dbReference type="NCBI Taxonomy" id="1095914"/>
    <lineage>
        <taxon>Bacteria</taxon>
        <taxon>Bacillati</taxon>
        <taxon>Actinomycetota</taxon>
        <taxon>Actinomycetes</taxon>
        <taxon>Pseudonocardiales</taxon>
        <taxon>Pseudonocardiaceae</taxon>
        <taxon>Pseudonocardia</taxon>
    </lineage>
</organism>
<dbReference type="Proteomes" id="UP001500325">
    <property type="component" value="Unassembled WGS sequence"/>
</dbReference>
<gene>
    <name evidence="2" type="ORF">GCM10023215_20300</name>
</gene>
<accession>A0ABP8WB60</accession>
<feature type="compositionally biased region" description="Low complexity" evidence="1">
    <location>
        <begin position="9"/>
        <end position="20"/>
    </location>
</feature>
<name>A0ABP8WB60_9PSEU</name>
<evidence type="ECO:0000313" key="3">
    <source>
        <dbReference type="Proteomes" id="UP001500325"/>
    </source>
</evidence>